<evidence type="ECO:0000256" key="6">
    <source>
        <dbReference type="ARBA" id="ARBA00023163"/>
    </source>
</evidence>
<keyword evidence="4" id="KW-0862">Zinc</keyword>
<protein>
    <recommendedName>
        <fullName evidence="10">C2H2-type domain-containing protein</fullName>
    </recommendedName>
</protein>
<dbReference type="SUPFAM" id="SSF57667">
    <property type="entry name" value="beta-beta-alpha zinc fingers"/>
    <property type="match status" value="2"/>
</dbReference>
<evidence type="ECO:0000256" key="9">
    <source>
        <dbReference type="SAM" id="MobiDB-lite"/>
    </source>
</evidence>
<dbReference type="Pfam" id="PF00096">
    <property type="entry name" value="zf-C2H2"/>
    <property type="match status" value="1"/>
</dbReference>
<gene>
    <name evidence="11" type="ORF">BU26DRAFT_144876</name>
</gene>
<keyword evidence="12" id="KW-1185">Reference proteome</keyword>
<dbReference type="PROSITE" id="PS00028">
    <property type="entry name" value="ZINC_FINGER_C2H2_1"/>
    <property type="match status" value="2"/>
</dbReference>
<evidence type="ECO:0000256" key="5">
    <source>
        <dbReference type="ARBA" id="ARBA00023015"/>
    </source>
</evidence>
<name>A0A6A6IXL7_9PLEO</name>
<dbReference type="InterPro" id="IPR036236">
    <property type="entry name" value="Znf_C2H2_sf"/>
</dbReference>
<dbReference type="AlphaFoldDB" id="A0A6A6IXL7"/>
<dbReference type="GeneID" id="54573218"/>
<feature type="domain" description="C2H2-type" evidence="10">
    <location>
        <begin position="363"/>
        <end position="393"/>
    </location>
</feature>
<evidence type="ECO:0000256" key="3">
    <source>
        <dbReference type="ARBA" id="ARBA00022771"/>
    </source>
</evidence>
<dbReference type="GO" id="GO:0008270">
    <property type="term" value="F:zinc ion binding"/>
    <property type="evidence" value="ECO:0007669"/>
    <property type="project" value="UniProtKB-KW"/>
</dbReference>
<dbReference type="PANTHER" id="PTHR46179:SF13">
    <property type="entry name" value="C2H2-TYPE DOMAIN-CONTAINING PROTEIN"/>
    <property type="match status" value="1"/>
</dbReference>
<feature type="domain" description="C2H2-type" evidence="10">
    <location>
        <begin position="238"/>
        <end position="266"/>
    </location>
</feature>
<evidence type="ECO:0000259" key="10">
    <source>
        <dbReference type="PROSITE" id="PS50157"/>
    </source>
</evidence>
<dbReference type="SMART" id="SM00355">
    <property type="entry name" value="ZnF_C2H2"/>
    <property type="match status" value="4"/>
</dbReference>
<dbReference type="EMBL" id="ML987190">
    <property type="protein sequence ID" value="KAF2254767.1"/>
    <property type="molecule type" value="Genomic_DNA"/>
</dbReference>
<evidence type="ECO:0000256" key="2">
    <source>
        <dbReference type="ARBA" id="ARBA00022723"/>
    </source>
</evidence>
<dbReference type="RefSeq" id="XP_033689771.1">
    <property type="nucleotide sequence ID" value="XM_033819888.1"/>
</dbReference>
<evidence type="ECO:0000256" key="7">
    <source>
        <dbReference type="ARBA" id="ARBA00023242"/>
    </source>
</evidence>
<sequence>MQTPNDFDASSETAELVSFLPIAPVLHDDVPPQTFESASRGIPGYASLDSTHHAGKAVQLCGYAEAFQEGISANTAVDASLRKTASKESNLSGIADLPWAPPHMVCESPRTIWNLDGLDDFNFEPGSLQMPSPYSLLGSWASDPQVQTFEGLQLMEYQTATIEPARRAKEPPMWSHVSSSSAWTSEPTSPSSQPSIGSVSISDRRRRFSSSSRGSQSLKRRINSIKHLKPAKDTIDPFCCETCGRSFKYKKDLERHKHSVHNSQASWFCPVEGCRFAVQGFSRKDKAFQHVKTHQRDLATGIEPIFVNSEEGITLNLQQSETSGTSPAILALGSSTTDSVSDDASAIVHSTIRTPPRIDARPHKCSVSGCNTTFAHSHDLRRHMKTKHLDLRSGEGYRCAAPGCPSADKVWTRLDNFRQHISRRHGGEDVDIEALIRSSARVNQAGSTFPFTVTTPDTFSQIRS</sequence>
<comment type="subcellular location">
    <subcellularLocation>
        <location evidence="1">Nucleus</location>
    </subcellularLocation>
</comment>
<dbReference type="InterPro" id="IPR013087">
    <property type="entry name" value="Znf_C2H2_type"/>
</dbReference>
<feature type="compositionally biased region" description="Low complexity" evidence="9">
    <location>
        <begin position="175"/>
        <end position="201"/>
    </location>
</feature>
<dbReference type="GO" id="GO:0006357">
    <property type="term" value="P:regulation of transcription by RNA polymerase II"/>
    <property type="evidence" value="ECO:0007669"/>
    <property type="project" value="TreeGrafter"/>
</dbReference>
<organism evidence="11 12">
    <name type="scientific">Trematosphaeria pertusa</name>
    <dbReference type="NCBI Taxonomy" id="390896"/>
    <lineage>
        <taxon>Eukaryota</taxon>
        <taxon>Fungi</taxon>
        <taxon>Dikarya</taxon>
        <taxon>Ascomycota</taxon>
        <taxon>Pezizomycotina</taxon>
        <taxon>Dothideomycetes</taxon>
        <taxon>Pleosporomycetidae</taxon>
        <taxon>Pleosporales</taxon>
        <taxon>Massarineae</taxon>
        <taxon>Trematosphaeriaceae</taxon>
        <taxon>Trematosphaeria</taxon>
    </lineage>
</organism>
<dbReference type="Proteomes" id="UP000800094">
    <property type="component" value="Unassembled WGS sequence"/>
</dbReference>
<evidence type="ECO:0000256" key="1">
    <source>
        <dbReference type="ARBA" id="ARBA00004123"/>
    </source>
</evidence>
<keyword evidence="7" id="KW-0539">Nucleus</keyword>
<evidence type="ECO:0000313" key="11">
    <source>
        <dbReference type="EMBL" id="KAF2254767.1"/>
    </source>
</evidence>
<reference evidence="11" key="1">
    <citation type="journal article" date="2020" name="Stud. Mycol.">
        <title>101 Dothideomycetes genomes: a test case for predicting lifestyles and emergence of pathogens.</title>
        <authorList>
            <person name="Haridas S."/>
            <person name="Albert R."/>
            <person name="Binder M."/>
            <person name="Bloem J."/>
            <person name="Labutti K."/>
            <person name="Salamov A."/>
            <person name="Andreopoulos B."/>
            <person name="Baker S."/>
            <person name="Barry K."/>
            <person name="Bills G."/>
            <person name="Bluhm B."/>
            <person name="Cannon C."/>
            <person name="Castanera R."/>
            <person name="Culley D."/>
            <person name="Daum C."/>
            <person name="Ezra D."/>
            <person name="Gonzalez J."/>
            <person name="Henrissat B."/>
            <person name="Kuo A."/>
            <person name="Liang C."/>
            <person name="Lipzen A."/>
            <person name="Lutzoni F."/>
            <person name="Magnuson J."/>
            <person name="Mondo S."/>
            <person name="Nolan M."/>
            <person name="Ohm R."/>
            <person name="Pangilinan J."/>
            <person name="Park H.-J."/>
            <person name="Ramirez L."/>
            <person name="Alfaro M."/>
            <person name="Sun H."/>
            <person name="Tritt A."/>
            <person name="Yoshinaga Y."/>
            <person name="Zwiers L.-H."/>
            <person name="Turgeon B."/>
            <person name="Goodwin S."/>
            <person name="Spatafora J."/>
            <person name="Crous P."/>
            <person name="Grigoriev I."/>
        </authorList>
    </citation>
    <scope>NUCLEOTIDE SEQUENCE</scope>
    <source>
        <strain evidence="11">CBS 122368</strain>
    </source>
</reference>
<evidence type="ECO:0000256" key="8">
    <source>
        <dbReference type="PROSITE-ProRule" id="PRU00042"/>
    </source>
</evidence>
<dbReference type="InterPro" id="IPR051061">
    <property type="entry name" value="Zinc_finger_trans_reg"/>
</dbReference>
<feature type="region of interest" description="Disordered" evidence="9">
    <location>
        <begin position="164"/>
        <end position="223"/>
    </location>
</feature>
<keyword evidence="2" id="KW-0479">Metal-binding</keyword>
<keyword evidence="6" id="KW-0804">Transcription</keyword>
<evidence type="ECO:0000313" key="12">
    <source>
        <dbReference type="Proteomes" id="UP000800094"/>
    </source>
</evidence>
<evidence type="ECO:0000256" key="4">
    <source>
        <dbReference type="ARBA" id="ARBA00022833"/>
    </source>
</evidence>
<proteinExistence type="predicted"/>
<accession>A0A6A6IXL7</accession>
<dbReference type="GO" id="GO:0005634">
    <property type="term" value="C:nucleus"/>
    <property type="evidence" value="ECO:0007669"/>
    <property type="project" value="UniProtKB-SubCell"/>
</dbReference>
<dbReference type="PROSITE" id="PS50157">
    <property type="entry name" value="ZINC_FINGER_C2H2_2"/>
    <property type="match status" value="2"/>
</dbReference>
<keyword evidence="5" id="KW-0805">Transcription regulation</keyword>
<keyword evidence="3 8" id="KW-0863">Zinc-finger</keyword>
<dbReference type="PANTHER" id="PTHR46179">
    <property type="entry name" value="ZINC FINGER PROTEIN"/>
    <property type="match status" value="1"/>
</dbReference>
<dbReference type="Gene3D" id="3.30.160.60">
    <property type="entry name" value="Classic Zinc Finger"/>
    <property type="match status" value="2"/>
</dbReference>
<dbReference type="OrthoDB" id="8922241at2759"/>